<evidence type="ECO:0000313" key="3">
    <source>
        <dbReference type="Proteomes" id="UP001500131"/>
    </source>
</evidence>
<accession>A0AAW3AP29</accession>
<feature type="region of interest" description="Disordered" evidence="1">
    <location>
        <begin position="23"/>
        <end position="82"/>
    </location>
</feature>
<sequence>MTSYCEVCQGLYDMPHPHLWPHRSPLSSSPCKRGAWSPAQPSSSPPQQGESRGGRGNRGLSRPRVANRYHDTPRASRSPFLEGRNNGHVCVGPYVCPCQQRRSASMSAVPDSYDAPPYLGRHVSLGMDGDARCGDEQDGHYRCTTSPSLPLSASTAVGRGGSPFIERYREDTYCSQRRADGNPSQLDYLRRGVGHGCTYMSPYDDCEGSREQSGLATDGGGADLLSSSFPPCALMDVREAAAPHYRCTSVGRSLHVWRGGEFGCSIPQRTSLPPHQPSGPPSTLAPNPDNATRYASECAARSRSRRNTSIDHPSRRISPAADGGGGHGTRTTSMQSATGAGEPSSSQRPPLLPSVTSTTPVSPFVGLTFNAEPCAQTPASVQAPLHYSRHGDSVRQPLTPAGPLLSRAPDSLANLVAKIRAEVSKDATLWVARSPGTGSLLDPGVAKPRAAAEGKRKRQHRTEKPQEQGHALGATSHAEQTSANQATASSGLCSSARSTGAEGAATSLVLVAPRSTSAGDDCGSNAHGSSAAPPAASGRVRSARSRRQHGSSGKHRRPSRPRRTSSSSSSTCSTRWSSSSSAKLCSTVRRAEAILRRLQDRPRGSGGSCARSLSAEAERTRGFVGDAFADDAVAVDAATVRRRPSTLAHTSARGKSRTGPQSCSTRRGHSAPPLPSRPHATSVPSRRSSSLFIPIDASSKASQCAPQRVHAPDRDAEEATWEVRQERGDALAVTEMATESRRQHEMWRTTQEHRIERLREGLSALCAAVRKDLQKVREEVGRVRSEANGAAEDTQKRMHEALATALRSTSPAKRATNARGQEMDFHPSSVVAAVTRCTPSDQHRLAMLLLPHFRPLLAEMVQEEVQCQLRQYRGEQKEEQHALEHRLQAYVEEAAVSRQHCAHGDGTVGSEATATAPVWASFSSAEAFDAHLRATTRAVLLEEDNRWYSLASENERRHERFVQKLQQDWQGTLSTAQAEWKAEWKATLEKEANVWTHHARAPLQKHADLLQDIVKALTHDVTHLQEQQEALSARLSASLRQEREMRGQEQTQLTERVEQRVRQLLPREVESACVRFHALREQRFAGAGSRSVVTELGTPGASRWSAIPTTSVAAATAASSAEELRLSTVQPALEHMRRLLVLHQEMIDAMVESRCRRAEHTVEGNRHVWSQNVAEVRAKLSALRDDVRGALSELCTNLNVASPAL</sequence>
<reference evidence="2 3" key="1">
    <citation type="submission" date="2024-02" db="EMBL/GenBank/DDBJ databases">
        <title>FIRST GENOME SEQUENCES OF Leishmania (Viannia) shawi, Leishmania (Viannia) lindenbergi AND Leishmania (Viannia) utingensis.</title>
        <authorList>
            <person name="Resadore F."/>
            <person name="Custodio M.G.F."/>
            <person name="Boite M.C."/>
            <person name="Cupolillo E."/>
            <person name="Ferreira G.E.M."/>
        </authorList>
    </citation>
    <scope>NUCLEOTIDE SEQUENCE [LARGE SCALE GENOMIC DNA]</scope>
    <source>
        <strain evidence="2 3">MHOM/BR/1966/M15733</strain>
    </source>
</reference>
<dbReference type="EMBL" id="JBAMZK010000018">
    <property type="protein sequence ID" value="KAL0508476.1"/>
    <property type="molecule type" value="Genomic_DNA"/>
</dbReference>
<dbReference type="AlphaFoldDB" id="A0AAW3AP29"/>
<gene>
    <name evidence="2" type="ORF">Q4I31_002625</name>
</gene>
<feature type="compositionally biased region" description="Low complexity" evidence="1">
    <location>
        <begin position="564"/>
        <end position="577"/>
    </location>
</feature>
<comment type="caution">
    <text evidence="2">The sequence shown here is derived from an EMBL/GenBank/DDBJ whole genome shotgun (WGS) entry which is preliminary data.</text>
</comment>
<feature type="compositionally biased region" description="Polar residues" evidence="1">
    <location>
        <begin position="682"/>
        <end position="691"/>
    </location>
</feature>
<organism evidence="2 3">
    <name type="scientific">Leishmania lindenbergi</name>
    <dbReference type="NCBI Taxonomy" id="651832"/>
    <lineage>
        <taxon>Eukaryota</taxon>
        <taxon>Discoba</taxon>
        <taxon>Euglenozoa</taxon>
        <taxon>Kinetoplastea</taxon>
        <taxon>Metakinetoplastina</taxon>
        <taxon>Trypanosomatida</taxon>
        <taxon>Trypanosomatidae</taxon>
        <taxon>Leishmaniinae</taxon>
        <taxon>Leishmania</taxon>
    </lineage>
</organism>
<proteinExistence type="predicted"/>
<protein>
    <submittedName>
        <fullName evidence="2">Uncharacterized protein</fullName>
    </submittedName>
</protein>
<keyword evidence="3" id="KW-1185">Reference proteome</keyword>
<feature type="region of interest" description="Disordered" evidence="1">
    <location>
        <begin position="642"/>
        <end position="717"/>
    </location>
</feature>
<name>A0AAW3AP29_9TRYP</name>
<feature type="region of interest" description="Disordered" evidence="1">
    <location>
        <begin position="516"/>
        <end position="577"/>
    </location>
</feature>
<feature type="compositionally biased region" description="Low complexity" evidence="1">
    <location>
        <begin position="528"/>
        <end position="540"/>
    </location>
</feature>
<feature type="region of interest" description="Disordered" evidence="1">
    <location>
        <begin position="433"/>
        <end position="498"/>
    </location>
</feature>
<feature type="compositionally biased region" description="Low complexity" evidence="1">
    <location>
        <begin position="343"/>
        <end position="357"/>
    </location>
</feature>
<feature type="compositionally biased region" description="Low complexity" evidence="1">
    <location>
        <begin position="37"/>
        <end position="50"/>
    </location>
</feature>
<feature type="compositionally biased region" description="Polar residues" evidence="1">
    <location>
        <begin position="477"/>
        <end position="498"/>
    </location>
</feature>
<feature type="region of interest" description="Disordered" evidence="1">
    <location>
        <begin position="267"/>
        <end position="357"/>
    </location>
</feature>
<evidence type="ECO:0000313" key="2">
    <source>
        <dbReference type="EMBL" id="KAL0508476.1"/>
    </source>
</evidence>
<dbReference type="Proteomes" id="UP001500131">
    <property type="component" value="Unassembled WGS sequence"/>
</dbReference>
<feature type="compositionally biased region" description="Basic residues" evidence="1">
    <location>
        <begin position="541"/>
        <end position="563"/>
    </location>
</feature>
<evidence type="ECO:0000256" key="1">
    <source>
        <dbReference type="SAM" id="MobiDB-lite"/>
    </source>
</evidence>
<feature type="compositionally biased region" description="Polar residues" evidence="1">
    <location>
        <begin position="329"/>
        <end position="338"/>
    </location>
</feature>